<dbReference type="RefSeq" id="WP_170274915.1">
    <property type="nucleotide sequence ID" value="NZ_BAAAKH010000006.1"/>
</dbReference>
<dbReference type="AlphaFoldDB" id="A0A849ASI8"/>
<reference evidence="1 2" key="1">
    <citation type="submission" date="2020-05" db="EMBL/GenBank/DDBJ databases">
        <title>MicrobeNet Type strains.</title>
        <authorList>
            <person name="Nicholson A.C."/>
        </authorList>
    </citation>
    <scope>NUCLEOTIDE SEQUENCE [LARGE SCALE GENOMIC DNA]</scope>
    <source>
        <strain evidence="1 2">CCUG 46604</strain>
    </source>
</reference>
<evidence type="ECO:0000313" key="1">
    <source>
        <dbReference type="EMBL" id="NNG80138.1"/>
    </source>
</evidence>
<dbReference type="EMBL" id="JABEMC010000010">
    <property type="protein sequence ID" value="NNG80138.1"/>
    <property type="molecule type" value="Genomic_DNA"/>
</dbReference>
<proteinExistence type="predicted"/>
<gene>
    <name evidence="1" type="ORF">HLA91_12270</name>
</gene>
<comment type="caution">
    <text evidence="1">The sequence shown here is derived from an EMBL/GenBank/DDBJ whole genome shotgun (WGS) entry which is preliminary data.</text>
</comment>
<evidence type="ECO:0000313" key="2">
    <source>
        <dbReference type="Proteomes" id="UP000549517"/>
    </source>
</evidence>
<name>A0A849ASI8_9MICO</name>
<dbReference type="Proteomes" id="UP000549517">
    <property type="component" value="Unassembled WGS sequence"/>
</dbReference>
<protein>
    <submittedName>
        <fullName evidence="1">Uncharacterized protein</fullName>
    </submittedName>
</protein>
<accession>A0A849ASI8</accession>
<organism evidence="1 2">
    <name type="scientific">Brevibacterium luteolum</name>
    <dbReference type="NCBI Taxonomy" id="199591"/>
    <lineage>
        <taxon>Bacteria</taxon>
        <taxon>Bacillati</taxon>
        <taxon>Actinomycetota</taxon>
        <taxon>Actinomycetes</taxon>
        <taxon>Micrococcales</taxon>
        <taxon>Brevibacteriaceae</taxon>
        <taxon>Brevibacterium</taxon>
    </lineage>
</organism>
<sequence>MSQSAASEQTVVSGYAGISTAMLYDVARHTSSVLSAEFLARRDSSASEEDREFWASRRRLLKQQVRALDPEDRAVLIAQDAAWKDQIKALVG</sequence>